<sequence length="220" mass="24521">VHPLDDVSTVIEDAADVFSVDSTGEVGVTVVPSITACCKFISNEVLCPGNARILPRLGCSSSKFRKVFFNFGFSCQHFVCEQVLLIKEQDDRNSPSPVVPDVLKEVEGLLEKTESEEVNTDDVRLGGRRSEVTGRFKTSVWVWDSFCSYLLKINFLVLIGSLKTRPHSFILPQHLCMIVQDVFNPVLVPWTCQLHGGCQGAHGGNYRLLQHKDDEYAFSI</sequence>
<dbReference type="Proteomes" id="UP000265180">
    <property type="component" value="Chromosome 7"/>
</dbReference>
<reference evidence="1" key="4">
    <citation type="submission" date="2025-09" db="UniProtKB">
        <authorList>
            <consortium name="Ensembl"/>
        </authorList>
    </citation>
    <scope>IDENTIFICATION</scope>
    <source>
        <strain evidence="1">HNI</strain>
    </source>
</reference>
<dbReference type="AlphaFoldDB" id="A0A3P9L6G4"/>
<reference key="1">
    <citation type="journal article" date="2007" name="Nature">
        <title>The medaka draft genome and insights into vertebrate genome evolution.</title>
        <authorList>
            <person name="Kasahara M."/>
            <person name="Naruse K."/>
            <person name="Sasaki S."/>
            <person name="Nakatani Y."/>
            <person name="Qu W."/>
            <person name="Ahsan B."/>
            <person name="Yamada T."/>
            <person name="Nagayasu Y."/>
            <person name="Doi K."/>
            <person name="Kasai Y."/>
            <person name="Jindo T."/>
            <person name="Kobayashi D."/>
            <person name="Shimada A."/>
            <person name="Toyoda A."/>
            <person name="Kuroki Y."/>
            <person name="Fujiyama A."/>
            <person name="Sasaki T."/>
            <person name="Shimizu A."/>
            <person name="Asakawa S."/>
            <person name="Shimizu N."/>
            <person name="Hashimoto S."/>
            <person name="Yang J."/>
            <person name="Lee Y."/>
            <person name="Matsushima K."/>
            <person name="Sugano S."/>
            <person name="Sakaizumi M."/>
            <person name="Narita T."/>
            <person name="Ohishi K."/>
            <person name="Haga S."/>
            <person name="Ohta F."/>
            <person name="Nomoto H."/>
            <person name="Nogata K."/>
            <person name="Morishita T."/>
            <person name="Endo T."/>
            <person name="Shin-I T."/>
            <person name="Takeda H."/>
            <person name="Morishita S."/>
            <person name="Kohara Y."/>
        </authorList>
    </citation>
    <scope>NUCLEOTIDE SEQUENCE [LARGE SCALE GENOMIC DNA]</scope>
    <source>
        <strain>Hd-rR</strain>
    </source>
</reference>
<reference evidence="1 2" key="2">
    <citation type="submission" date="2017-04" db="EMBL/GenBank/DDBJ databases">
        <title>CpG methylation of centromeres and impact of large insertions on vertebrate speciation.</title>
        <authorList>
            <person name="Ichikawa K."/>
            <person name="Yoshimura J."/>
            <person name="Morishita S."/>
        </authorList>
    </citation>
    <scope>NUCLEOTIDE SEQUENCE</scope>
    <source>
        <strain evidence="1 2">HNI</strain>
    </source>
</reference>
<organism evidence="1 2">
    <name type="scientific">Oryzias latipes</name>
    <name type="common">Japanese rice fish</name>
    <name type="synonym">Japanese killifish</name>
    <dbReference type="NCBI Taxonomy" id="8090"/>
    <lineage>
        <taxon>Eukaryota</taxon>
        <taxon>Metazoa</taxon>
        <taxon>Chordata</taxon>
        <taxon>Craniata</taxon>
        <taxon>Vertebrata</taxon>
        <taxon>Euteleostomi</taxon>
        <taxon>Actinopterygii</taxon>
        <taxon>Neopterygii</taxon>
        <taxon>Teleostei</taxon>
        <taxon>Neoteleostei</taxon>
        <taxon>Acanthomorphata</taxon>
        <taxon>Ovalentaria</taxon>
        <taxon>Atherinomorphae</taxon>
        <taxon>Beloniformes</taxon>
        <taxon>Adrianichthyidae</taxon>
        <taxon>Oryziinae</taxon>
        <taxon>Oryzias</taxon>
    </lineage>
</organism>
<name>A0A3P9L6G4_ORYLA</name>
<dbReference type="Ensembl" id="ENSORLT00020024540.1">
    <property type="protein sequence ID" value="ENSORLP00020016293.1"/>
    <property type="gene ID" value="ENSORLG00020017335.1"/>
</dbReference>
<evidence type="ECO:0000313" key="2">
    <source>
        <dbReference type="Proteomes" id="UP000265180"/>
    </source>
</evidence>
<reference evidence="1" key="3">
    <citation type="submission" date="2025-08" db="UniProtKB">
        <authorList>
            <consortium name="Ensembl"/>
        </authorList>
    </citation>
    <scope>IDENTIFICATION</scope>
    <source>
        <strain evidence="1">HNI</strain>
    </source>
</reference>
<proteinExistence type="predicted"/>
<protein>
    <submittedName>
        <fullName evidence="1">Uncharacterized protein</fullName>
    </submittedName>
</protein>
<evidence type="ECO:0000313" key="1">
    <source>
        <dbReference type="Ensembl" id="ENSORLP00020016293.1"/>
    </source>
</evidence>
<accession>A0A3P9L6G4</accession>